<reference evidence="6 7" key="1">
    <citation type="journal article" date="2019" name="G3 (Bethesda)">
        <title>Sequencing of a Wild Apple (Malus baccata) Genome Unravels the Differences Between Cultivated and Wild Apple Species Regarding Disease Resistance and Cold Tolerance.</title>
        <authorList>
            <person name="Chen X."/>
        </authorList>
    </citation>
    <scope>NUCLEOTIDE SEQUENCE [LARGE SCALE GENOMIC DNA]</scope>
    <source>
        <strain evidence="7">cv. Shandingzi</strain>
        <tissue evidence="6">Leaves</tissue>
    </source>
</reference>
<keyword evidence="3" id="KW-1133">Transmembrane helix</keyword>
<dbReference type="PANTHER" id="PTHR34836:SF1">
    <property type="entry name" value="OS09G0428600 PROTEIN"/>
    <property type="match status" value="1"/>
</dbReference>
<evidence type="ECO:0000256" key="1">
    <source>
        <dbReference type="ARBA" id="ARBA00004370"/>
    </source>
</evidence>
<dbReference type="SUPFAM" id="SSF53822">
    <property type="entry name" value="Periplasmic binding protein-like I"/>
    <property type="match status" value="1"/>
</dbReference>
<dbReference type="AlphaFoldDB" id="A0A540NIN9"/>
<comment type="caution">
    <text evidence="6">The sequence shown here is derived from an EMBL/GenBank/DDBJ whole genome shotgun (WGS) entry which is preliminary data.</text>
</comment>
<evidence type="ECO:0000256" key="2">
    <source>
        <dbReference type="ARBA" id="ARBA00022692"/>
    </source>
</evidence>
<evidence type="ECO:0000256" key="3">
    <source>
        <dbReference type="ARBA" id="ARBA00022989"/>
    </source>
</evidence>
<organism evidence="6 7">
    <name type="scientific">Malus baccata</name>
    <name type="common">Siberian crab apple</name>
    <name type="synonym">Pyrus baccata</name>
    <dbReference type="NCBI Taxonomy" id="106549"/>
    <lineage>
        <taxon>Eukaryota</taxon>
        <taxon>Viridiplantae</taxon>
        <taxon>Streptophyta</taxon>
        <taxon>Embryophyta</taxon>
        <taxon>Tracheophyta</taxon>
        <taxon>Spermatophyta</taxon>
        <taxon>Magnoliopsida</taxon>
        <taxon>eudicotyledons</taxon>
        <taxon>Gunneridae</taxon>
        <taxon>Pentapetalae</taxon>
        <taxon>rosids</taxon>
        <taxon>fabids</taxon>
        <taxon>Rosales</taxon>
        <taxon>Rosaceae</taxon>
        <taxon>Amygdaloideae</taxon>
        <taxon>Maleae</taxon>
        <taxon>Malus</taxon>
    </lineage>
</organism>
<dbReference type="InterPro" id="IPR015683">
    <property type="entry name" value="Ionotropic_Glu_rcpt"/>
</dbReference>
<keyword evidence="2" id="KW-0812">Transmembrane</keyword>
<feature type="domain" description="Receptor ligand binding region" evidence="5">
    <location>
        <begin position="14"/>
        <end position="148"/>
    </location>
</feature>
<dbReference type="InterPro" id="IPR028082">
    <property type="entry name" value="Peripla_BP_I"/>
</dbReference>
<name>A0A540NIN9_MALBA</name>
<evidence type="ECO:0000256" key="4">
    <source>
        <dbReference type="ARBA" id="ARBA00023136"/>
    </source>
</evidence>
<dbReference type="InterPro" id="IPR001828">
    <property type="entry name" value="ANF_lig-bd_rcpt"/>
</dbReference>
<dbReference type="Pfam" id="PF01094">
    <property type="entry name" value="ANF_receptor"/>
    <property type="match status" value="1"/>
</dbReference>
<dbReference type="EMBL" id="VIEB01000035">
    <property type="protein sequence ID" value="TQE10896.1"/>
    <property type="molecule type" value="Genomic_DNA"/>
</dbReference>
<dbReference type="STRING" id="106549.A0A540NIN9"/>
<accession>A0A540NIN9</accession>
<dbReference type="Gene3D" id="3.40.50.2300">
    <property type="match status" value="1"/>
</dbReference>
<dbReference type="GO" id="GO:0016020">
    <property type="term" value="C:membrane"/>
    <property type="evidence" value="ECO:0007669"/>
    <property type="project" value="UniProtKB-SubCell"/>
</dbReference>
<dbReference type="FunFam" id="3.40.50.2300:FF:000081">
    <property type="entry name" value="Glutamate receptor"/>
    <property type="match status" value="1"/>
</dbReference>
<gene>
    <name evidence="6" type="ORF">C1H46_003469</name>
</gene>
<evidence type="ECO:0000313" key="7">
    <source>
        <dbReference type="Proteomes" id="UP000315295"/>
    </source>
</evidence>
<keyword evidence="7" id="KW-1185">Reference proteome</keyword>
<proteinExistence type="predicted"/>
<comment type="subcellular location">
    <subcellularLocation>
        <location evidence="1">Membrane</location>
    </subcellularLocation>
</comment>
<evidence type="ECO:0000259" key="5">
    <source>
        <dbReference type="Pfam" id="PF01094"/>
    </source>
</evidence>
<dbReference type="Proteomes" id="UP000315295">
    <property type="component" value="Unassembled WGS sequence"/>
</dbReference>
<keyword evidence="4" id="KW-0472">Membrane</keyword>
<evidence type="ECO:0000313" key="6">
    <source>
        <dbReference type="EMBL" id="TQE10896.1"/>
    </source>
</evidence>
<protein>
    <recommendedName>
        <fullName evidence="5">Receptor ligand binding region domain-containing protein</fullName>
    </recommendedName>
</protein>
<dbReference type="PANTHER" id="PTHR34836">
    <property type="entry name" value="OS06G0188250 PROTEIN"/>
    <property type="match status" value="1"/>
</dbReference>
<sequence length="151" mass="16721">MIIASESSKQPNFDDSFQVKAISATVHEFGWSEAVPIYVKNEFGKGVIPYLTNAFLEVNVHIQYWGVIPPAATDEQIASKLYELMTIQTSVFIVHMLPSLGSRLFAKTKEMGMMAKGYVWIITDGMTNSFGSLYVSILDSMQGVLGVKNLC</sequence>